<reference evidence="5" key="1">
    <citation type="submission" date="2021-03" db="EMBL/GenBank/DDBJ databases">
        <authorList>
            <person name="Tagirdzhanova G."/>
        </authorList>
    </citation>
    <scope>NUCLEOTIDE SEQUENCE</scope>
</reference>
<dbReference type="AlphaFoldDB" id="A0A8H3ESN7"/>
<feature type="domain" description="Alcohol dehydrogenase-like N-terminal" evidence="4">
    <location>
        <begin position="80"/>
        <end position="167"/>
    </location>
</feature>
<dbReference type="InterPro" id="IPR036291">
    <property type="entry name" value="NAD(P)-bd_dom_sf"/>
</dbReference>
<keyword evidence="3" id="KW-0472">Membrane</keyword>
<dbReference type="PANTHER" id="PTHR43482:SF2">
    <property type="entry name" value="ZINC-BINDING DEHYDROGENASE FAMILY, PUTATIVE (AFU_ORTHOLOGUE AFUA_3G15030)-RELATED"/>
    <property type="match status" value="1"/>
</dbReference>
<dbReference type="Gene3D" id="3.40.50.720">
    <property type="entry name" value="NAD(P)-binding Rossmann-like Domain"/>
    <property type="match status" value="1"/>
</dbReference>
<keyword evidence="3" id="KW-1133">Transmembrane helix</keyword>
<evidence type="ECO:0000313" key="6">
    <source>
        <dbReference type="Proteomes" id="UP000664169"/>
    </source>
</evidence>
<dbReference type="Proteomes" id="UP000664169">
    <property type="component" value="Unassembled WGS sequence"/>
</dbReference>
<keyword evidence="6" id="KW-1185">Reference proteome</keyword>
<dbReference type="Pfam" id="PF08240">
    <property type="entry name" value="ADH_N"/>
    <property type="match status" value="1"/>
</dbReference>
<evidence type="ECO:0000313" key="5">
    <source>
        <dbReference type="EMBL" id="CAF9909718.1"/>
    </source>
</evidence>
<dbReference type="SUPFAM" id="SSF50129">
    <property type="entry name" value="GroES-like"/>
    <property type="match status" value="1"/>
</dbReference>
<evidence type="ECO:0000259" key="4">
    <source>
        <dbReference type="Pfam" id="PF08240"/>
    </source>
</evidence>
<dbReference type="InterPro" id="IPR011032">
    <property type="entry name" value="GroES-like_sf"/>
</dbReference>
<evidence type="ECO:0000256" key="2">
    <source>
        <dbReference type="ARBA" id="ARBA00023002"/>
    </source>
</evidence>
<protein>
    <recommendedName>
        <fullName evidence="4">Alcohol dehydrogenase-like N-terminal domain-containing protein</fullName>
    </recommendedName>
</protein>
<name>A0A8H3ESN7_9LECA</name>
<keyword evidence="3" id="KW-0812">Transmembrane</keyword>
<dbReference type="CDD" id="cd08249">
    <property type="entry name" value="enoyl_reductase_like"/>
    <property type="match status" value="1"/>
</dbReference>
<evidence type="ECO:0000256" key="3">
    <source>
        <dbReference type="SAM" id="Phobius"/>
    </source>
</evidence>
<dbReference type="EMBL" id="CAJPDQ010000005">
    <property type="protein sequence ID" value="CAF9909718.1"/>
    <property type="molecule type" value="Genomic_DNA"/>
</dbReference>
<dbReference type="InterPro" id="IPR052585">
    <property type="entry name" value="Lipid_raft_assoc_Zn_ADH"/>
</dbReference>
<dbReference type="GO" id="GO:0016651">
    <property type="term" value="F:oxidoreductase activity, acting on NAD(P)H"/>
    <property type="evidence" value="ECO:0007669"/>
    <property type="project" value="InterPro"/>
</dbReference>
<accession>A0A8H3ESN7</accession>
<dbReference type="Gene3D" id="3.90.180.10">
    <property type="entry name" value="Medium-chain alcohol dehydrogenases, catalytic domain"/>
    <property type="match status" value="1"/>
</dbReference>
<comment type="similarity">
    <text evidence="1">Belongs to the zinc-containing alcohol dehydrogenase family.</text>
</comment>
<sequence length="418" mass="45673">MSCFKLRRKKSILKSVHLNTPDPNLPIAKPLSVADSNKTFHHETTLDRTLPLKQDQLVLLAAKEEYQLFQNVTIPSPINDSEAVVRIETLGLNPIDWKGPKYNFGLPSFPCVLGREYVGIVIQVPKKASKVQVGDVVLAISTDYRDYRKAAFQQFAIAPEANLCRLPVSVSRDKAASIGVAFVTATLLLGVCLGLRFPGGPDMLKEVRAEPIERLPEDIRKECHGSLEDNEHLRTGDWLAVWGAGSAVGFLTIQLAKLAGVRTIAIADAVKRGGLLVASGTDALVHRQDTAEAQAIVRSVTQGRLLFGVDTVGKESAKLLQEVLTPQDTRRAHIVGLTGLPKDSPAGIVQHKVPIKLFHEHARLGEKVMIWMEDLLRDGKLILPEVEIYADRGLGAVNGALNKLSSGKMQSQRIVVNL</sequence>
<dbReference type="InterPro" id="IPR013154">
    <property type="entry name" value="ADH-like_N"/>
</dbReference>
<dbReference type="OrthoDB" id="10257049at2759"/>
<feature type="transmembrane region" description="Helical" evidence="3">
    <location>
        <begin position="175"/>
        <end position="197"/>
    </location>
</feature>
<organism evidence="5 6">
    <name type="scientific">Gomphillus americanus</name>
    <dbReference type="NCBI Taxonomy" id="1940652"/>
    <lineage>
        <taxon>Eukaryota</taxon>
        <taxon>Fungi</taxon>
        <taxon>Dikarya</taxon>
        <taxon>Ascomycota</taxon>
        <taxon>Pezizomycotina</taxon>
        <taxon>Lecanoromycetes</taxon>
        <taxon>OSLEUM clade</taxon>
        <taxon>Ostropomycetidae</taxon>
        <taxon>Ostropales</taxon>
        <taxon>Graphidaceae</taxon>
        <taxon>Gomphilloideae</taxon>
        <taxon>Gomphillus</taxon>
    </lineage>
</organism>
<keyword evidence="2" id="KW-0560">Oxidoreductase</keyword>
<feature type="transmembrane region" description="Helical" evidence="3">
    <location>
        <begin position="238"/>
        <end position="256"/>
    </location>
</feature>
<evidence type="ECO:0000256" key="1">
    <source>
        <dbReference type="ARBA" id="ARBA00008072"/>
    </source>
</evidence>
<proteinExistence type="inferred from homology"/>
<comment type="caution">
    <text evidence="5">The sequence shown here is derived from an EMBL/GenBank/DDBJ whole genome shotgun (WGS) entry which is preliminary data.</text>
</comment>
<dbReference type="InterPro" id="IPR047122">
    <property type="entry name" value="Trans-enoyl_RdTase-like"/>
</dbReference>
<gene>
    <name evidence="5" type="ORF">GOMPHAMPRED_006848</name>
</gene>
<dbReference type="SUPFAM" id="SSF51735">
    <property type="entry name" value="NAD(P)-binding Rossmann-fold domains"/>
    <property type="match status" value="1"/>
</dbReference>
<dbReference type="PANTHER" id="PTHR43482">
    <property type="entry name" value="PROTEIN AST1-RELATED"/>
    <property type="match status" value="1"/>
</dbReference>